<dbReference type="GeneID" id="34525838"/>
<evidence type="ECO:0000256" key="1">
    <source>
        <dbReference type="SAM" id="MobiDB-lite"/>
    </source>
</evidence>
<feature type="transmembrane region" description="Helical" evidence="2">
    <location>
        <begin position="77"/>
        <end position="95"/>
    </location>
</feature>
<evidence type="ECO:0008006" key="5">
    <source>
        <dbReference type="Google" id="ProtNLM"/>
    </source>
</evidence>
<organism evidence="3 4">
    <name type="scientific">Huiozyma naganishii (strain ATCC MYA-139 / BCRC 22969 / CBS 8797 / KCTC 17520 / NBRC 10181 / NCYC 3082 / Yp74L-3)</name>
    <name type="common">Yeast</name>
    <name type="synonym">Kazachstania naganishii</name>
    <dbReference type="NCBI Taxonomy" id="1071383"/>
    <lineage>
        <taxon>Eukaryota</taxon>
        <taxon>Fungi</taxon>
        <taxon>Dikarya</taxon>
        <taxon>Ascomycota</taxon>
        <taxon>Saccharomycotina</taxon>
        <taxon>Saccharomycetes</taxon>
        <taxon>Saccharomycetales</taxon>
        <taxon>Saccharomycetaceae</taxon>
        <taxon>Huiozyma</taxon>
    </lineage>
</organism>
<dbReference type="AlphaFoldDB" id="J7S619"/>
<keyword evidence="2" id="KW-0472">Membrane</keyword>
<sequence>MPLTASNIYKGIAISSLGLYAGLVSTTTAVKVLAPANVSKNSLGHTYCIIAIGGTIIGLTATATFGVSYYLSPSKDASLLFSLAVVPVTGLYLWASNKIVSCFFAVGSESRRPEPESTGKNVELPPNHPSVYGENGEKLKCPFGNGADSAAKRPTLSGKILAWQGCQKILSSMNPHLVVASTAGIIGFSKAVFQSM</sequence>
<accession>J7S619</accession>
<dbReference type="HOGENOM" id="CLU_105986_1_0_1"/>
<keyword evidence="2" id="KW-0812">Transmembrane</keyword>
<name>J7S619_HUIN7</name>
<evidence type="ECO:0000256" key="2">
    <source>
        <dbReference type="SAM" id="Phobius"/>
    </source>
</evidence>
<keyword evidence="4" id="KW-1185">Reference proteome</keyword>
<feature type="transmembrane region" description="Helical" evidence="2">
    <location>
        <begin position="12"/>
        <end position="34"/>
    </location>
</feature>
<dbReference type="OrthoDB" id="4046421at2759"/>
<dbReference type="eggNOG" id="ENOG502S9YE">
    <property type="taxonomic scope" value="Eukaryota"/>
</dbReference>
<evidence type="ECO:0000313" key="3">
    <source>
        <dbReference type="EMBL" id="CCK70149.1"/>
    </source>
</evidence>
<dbReference type="RefSeq" id="XP_022464395.1">
    <property type="nucleotide sequence ID" value="XM_022607839.1"/>
</dbReference>
<keyword evidence="2" id="KW-1133">Transmembrane helix</keyword>
<feature type="transmembrane region" description="Helical" evidence="2">
    <location>
        <begin position="46"/>
        <end position="71"/>
    </location>
</feature>
<feature type="region of interest" description="Disordered" evidence="1">
    <location>
        <begin position="109"/>
        <end position="129"/>
    </location>
</feature>
<dbReference type="EMBL" id="HE978317">
    <property type="protein sequence ID" value="CCK70149.1"/>
    <property type="molecule type" value="Genomic_DNA"/>
</dbReference>
<evidence type="ECO:0000313" key="4">
    <source>
        <dbReference type="Proteomes" id="UP000006310"/>
    </source>
</evidence>
<gene>
    <name evidence="3" type="primary">KNAG0D04030</name>
    <name evidence="3" type="ordered locus">KNAG_0D04030</name>
</gene>
<reference evidence="3 4" key="1">
    <citation type="journal article" date="2011" name="Proc. Natl. Acad. Sci. U.S.A.">
        <title>Evolutionary erosion of yeast sex chromosomes by mating-type switching accidents.</title>
        <authorList>
            <person name="Gordon J.L."/>
            <person name="Armisen D."/>
            <person name="Proux-Wera E."/>
            <person name="Oheigeartaigh S.S."/>
            <person name="Byrne K.P."/>
            <person name="Wolfe K.H."/>
        </authorList>
    </citation>
    <scope>NUCLEOTIDE SEQUENCE [LARGE SCALE GENOMIC DNA]</scope>
    <source>
        <strain evidence="4">ATCC MYA-139 / BCRC 22969 / CBS 8797 / CCRC 22969 / KCTC 17520 / NBRC 10181 / NCYC 3082</strain>
    </source>
</reference>
<reference evidence="4" key="2">
    <citation type="submission" date="2012-08" db="EMBL/GenBank/DDBJ databases">
        <title>Genome sequence of Kazachstania naganishii.</title>
        <authorList>
            <person name="Gordon J.L."/>
            <person name="Armisen D."/>
            <person name="Proux-Wera E."/>
            <person name="OhEigeartaigh S.S."/>
            <person name="Byrne K.P."/>
            <person name="Wolfe K.H."/>
        </authorList>
    </citation>
    <scope>NUCLEOTIDE SEQUENCE [LARGE SCALE GENOMIC DNA]</scope>
    <source>
        <strain evidence="4">ATCC MYA-139 / BCRC 22969 / CBS 8797 / CCRC 22969 / KCTC 17520 / NBRC 10181 / NCYC 3082</strain>
    </source>
</reference>
<protein>
    <recommendedName>
        <fullName evidence="5">Autophagy-related protein 33</fullName>
    </recommendedName>
</protein>
<dbReference type="Proteomes" id="UP000006310">
    <property type="component" value="Chromosome 4"/>
</dbReference>
<dbReference type="KEGG" id="kng:KNAG_0D04030"/>
<proteinExistence type="predicted"/>